<dbReference type="Proteomes" id="UP000694395">
    <property type="component" value="Chromosome 17"/>
</dbReference>
<keyword evidence="2" id="KW-0472">Membrane</keyword>
<evidence type="ECO:0000256" key="1">
    <source>
        <dbReference type="SAM" id="MobiDB-lite"/>
    </source>
</evidence>
<reference evidence="3" key="3">
    <citation type="submission" date="2025-09" db="UniProtKB">
        <authorList>
            <consortium name="Ensembl"/>
        </authorList>
    </citation>
    <scope>IDENTIFICATION</scope>
</reference>
<sequence>KKCTCVLILRKALMFMVRYIGATTELFFPQMLLLIITLPGLTLLLCLALVLMGCVIRKKRRMEGMYRPSAEESKQTGPRGAERPGLPLPKEERLI</sequence>
<organism evidence="3 4">
    <name type="scientific">Oncorhynchus mykiss</name>
    <name type="common">Rainbow trout</name>
    <name type="synonym">Salmo gairdneri</name>
    <dbReference type="NCBI Taxonomy" id="8022"/>
    <lineage>
        <taxon>Eukaryota</taxon>
        <taxon>Metazoa</taxon>
        <taxon>Chordata</taxon>
        <taxon>Craniata</taxon>
        <taxon>Vertebrata</taxon>
        <taxon>Euteleostomi</taxon>
        <taxon>Actinopterygii</taxon>
        <taxon>Neopterygii</taxon>
        <taxon>Teleostei</taxon>
        <taxon>Protacanthopterygii</taxon>
        <taxon>Salmoniformes</taxon>
        <taxon>Salmonidae</taxon>
        <taxon>Salmoninae</taxon>
        <taxon>Oncorhynchus</taxon>
    </lineage>
</organism>
<dbReference type="GeneTree" id="ENSGT00940000176019"/>
<accession>A0A8C7NP51</accession>
<reference evidence="3" key="1">
    <citation type="submission" date="2020-07" db="EMBL/GenBank/DDBJ databases">
        <title>A long reads based de novo assembly of the rainbow trout Arlee double haploid line genome.</title>
        <authorList>
            <person name="Gao G."/>
            <person name="Palti Y."/>
        </authorList>
    </citation>
    <scope>NUCLEOTIDE SEQUENCE [LARGE SCALE GENOMIC DNA]</scope>
</reference>
<reference evidence="3" key="2">
    <citation type="submission" date="2025-08" db="UniProtKB">
        <authorList>
            <consortium name="Ensembl"/>
        </authorList>
    </citation>
    <scope>IDENTIFICATION</scope>
</reference>
<feature type="region of interest" description="Disordered" evidence="1">
    <location>
        <begin position="65"/>
        <end position="95"/>
    </location>
</feature>
<evidence type="ECO:0000313" key="4">
    <source>
        <dbReference type="Proteomes" id="UP000694395"/>
    </source>
</evidence>
<name>A0A8C7NP51_ONCMY</name>
<keyword evidence="4" id="KW-1185">Reference proteome</keyword>
<evidence type="ECO:0000256" key="2">
    <source>
        <dbReference type="SAM" id="Phobius"/>
    </source>
</evidence>
<keyword evidence="2" id="KW-0812">Transmembrane</keyword>
<proteinExistence type="predicted"/>
<dbReference type="Ensembl" id="ENSOMYT00000011670.2">
    <property type="protein sequence ID" value="ENSOMYP00000010541.2"/>
    <property type="gene ID" value="ENSOMYG00000005310.2"/>
</dbReference>
<keyword evidence="2" id="KW-1133">Transmembrane helix</keyword>
<evidence type="ECO:0000313" key="3">
    <source>
        <dbReference type="Ensembl" id="ENSOMYP00000010541.2"/>
    </source>
</evidence>
<feature type="transmembrane region" description="Helical" evidence="2">
    <location>
        <begin position="31"/>
        <end position="56"/>
    </location>
</feature>
<dbReference type="AlphaFoldDB" id="A0A8C7NP51"/>
<protein>
    <submittedName>
        <fullName evidence="3">Crumbs homolog 3b</fullName>
    </submittedName>
</protein>